<name>A0A0F9LX60_9ZZZZ</name>
<organism evidence="1">
    <name type="scientific">marine sediment metagenome</name>
    <dbReference type="NCBI Taxonomy" id="412755"/>
    <lineage>
        <taxon>unclassified sequences</taxon>
        <taxon>metagenomes</taxon>
        <taxon>ecological metagenomes</taxon>
    </lineage>
</organism>
<gene>
    <name evidence="1" type="ORF">LCGC14_1144820</name>
</gene>
<dbReference type="EMBL" id="LAZR01005462">
    <property type="protein sequence ID" value="KKM99734.1"/>
    <property type="molecule type" value="Genomic_DNA"/>
</dbReference>
<evidence type="ECO:0000313" key="1">
    <source>
        <dbReference type="EMBL" id="KKM99734.1"/>
    </source>
</evidence>
<reference evidence="1" key="1">
    <citation type="journal article" date="2015" name="Nature">
        <title>Complex archaea that bridge the gap between prokaryotes and eukaryotes.</title>
        <authorList>
            <person name="Spang A."/>
            <person name="Saw J.H."/>
            <person name="Jorgensen S.L."/>
            <person name="Zaremba-Niedzwiedzka K."/>
            <person name="Martijn J."/>
            <person name="Lind A.E."/>
            <person name="van Eijk R."/>
            <person name="Schleper C."/>
            <person name="Guy L."/>
            <person name="Ettema T.J."/>
        </authorList>
    </citation>
    <scope>NUCLEOTIDE SEQUENCE</scope>
</reference>
<sequence>MKDDITIPTMTVTPIPMLSRLQVSGKERDAKRVRRTMLRWMQRAAVRLDRFINEPSLMLETEYEPDRRRTFLYTHVDSIPDTAPEFLRRVTIDHRSFQVPFLGEVD</sequence>
<comment type="caution">
    <text evidence="1">The sequence shown here is derived from an EMBL/GenBank/DDBJ whole genome shotgun (WGS) entry which is preliminary data.</text>
</comment>
<dbReference type="AlphaFoldDB" id="A0A0F9LX60"/>
<proteinExistence type="predicted"/>
<accession>A0A0F9LX60</accession>
<protein>
    <submittedName>
        <fullName evidence="1">Uncharacterized protein</fullName>
    </submittedName>
</protein>